<dbReference type="NCBIfam" id="TIGR02022">
    <property type="entry name" value="hutF"/>
    <property type="match status" value="1"/>
</dbReference>
<dbReference type="InterPro" id="IPR010252">
    <property type="entry name" value="HutF"/>
</dbReference>
<keyword evidence="1" id="KW-0378">Hydrolase</keyword>
<dbReference type="GO" id="GO:0016810">
    <property type="term" value="F:hydrolase activity, acting on carbon-nitrogen (but not peptide) bonds"/>
    <property type="evidence" value="ECO:0007669"/>
    <property type="project" value="InterPro"/>
</dbReference>
<accession>A0A1H4IEK9</accession>
<dbReference type="STRING" id="208445.SAMN04489727_0476"/>
<proteinExistence type="predicted"/>
<protein>
    <submittedName>
        <fullName evidence="3">Formiminoglutamate deiminase</fullName>
    </submittedName>
</protein>
<dbReference type="PANTHER" id="PTHR43794:SF11">
    <property type="entry name" value="AMIDOHYDROLASE-RELATED DOMAIN-CONTAINING PROTEIN"/>
    <property type="match status" value="1"/>
</dbReference>
<dbReference type="EMBL" id="FNSO01000002">
    <property type="protein sequence ID" value="SEB32363.1"/>
    <property type="molecule type" value="Genomic_DNA"/>
</dbReference>
<dbReference type="SUPFAM" id="SSF51556">
    <property type="entry name" value="Metallo-dependent hydrolases"/>
    <property type="match status" value="1"/>
</dbReference>
<dbReference type="PANTHER" id="PTHR43794">
    <property type="entry name" value="AMINOHYDROLASE SSNA-RELATED"/>
    <property type="match status" value="1"/>
</dbReference>
<evidence type="ECO:0000259" key="2">
    <source>
        <dbReference type="Pfam" id="PF01979"/>
    </source>
</evidence>
<sequence>MTPELTPDPTPDPRGRPPVPAYRAAPTVFWCNQAWLPGGIASGVRIDVADGRITAVTPDAPRAGTVLPGLTLPGFANGHSHAFHRALRGRTHHERGTFWTWRERMYALASRLDPDAYYRLARGVYAEMVLGGYTSVGEFHYLHHAPGGKPYADPNAMGAALRQAAADAGIRLTLLDTCYLAGGIGVAPDEVQRRFSDGSASAWASRVSELKEDELFRVGAAIHSVRAVPADQLSLVDSKRVVHIHLSEQRAENEQCQAAYGRTPTELLDDHGVLTERLVAVHATHLTASDIERLSGARACFCPTTERDLGDGIGPARALRDAGVRLSIGSDSNAVVDAFEEIRALELDDRLASEERGRFSADELLEAGTDHAAIGWGEVGALAEGAGADFVTANLDSVRTAGIEPSGVVFAASAPDVRHVVVAGREVVRDGVHQLIDRPETVLAKEIEALWQS</sequence>
<dbReference type="Pfam" id="PF01979">
    <property type="entry name" value="Amidohydro_1"/>
    <property type="match status" value="1"/>
</dbReference>
<organism evidence="3 4">
    <name type="scientific">Amycolatopsis tolypomycina</name>
    <dbReference type="NCBI Taxonomy" id="208445"/>
    <lineage>
        <taxon>Bacteria</taxon>
        <taxon>Bacillati</taxon>
        <taxon>Actinomycetota</taxon>
        <taxon>Actinomycetes</taxon>
        <taxon>Pseudonocardiales</taxon>
        <taxon>Pseudonocardiaceae</taxon>
        <taxon>Amycolatopsis</taxon>
    </lineage>
</organism>
<reference evidence="4" key="1">
    <citation type="submission" date="2016-10" db="EMBL/GenBank/DDBJ databases">
        <authorList>
            <person name="Varghese N."/>
            <person name="Submissions S."/>
        </authorList>
    </citation>
    <scope>NUCLEOTIDE SEQUENCE [LARGE SCALE GENOMIC DNA]</scope>
    <source>
        <strain evidence="4">DSM 44544</strain>
    </source>
</reference>
<evidence type="ECO:0000313" key="4">
    <source>
        <dbReference type="Proteomes" id="UP000199622"/>
    </source>
</evidence>
<dbReference type="Gene3D" id="2.30.40.10">
    <property type="entry name" value="Urease, subunit C, domain 1"/>
    <property type="match status" value="1"/>
</dbReference>
<dbReference type="SUPFAM" id="SSF51338">
    <property type="entry name" value="Composite domain of metallo-dependent hydrolases"/>
    <property type="match status" value="1"/>
</dbReference>
<dbReference type="Proteomes" id="UP000199622">
    <property type="component" value="Unassembled WGS sequence"/>
</dbReference>
<evidence type="ECO:0000256" key="1">
    <source>
        <dbReference type="ARBA" id="ARBA00022801"/>
    </source>
</evidence>
<dbReference type="NCBIfam" id="NF006681">
    <property type="entry name" value="PRK09229.1-2"/>
    <property type="match status" value="1"/>
</dbReference>
<dbReference type="Gene3D" id="3.20.20.140">
    <property type="entry name" value="Metal-dependent hydrolases"/>
    <property type="match status" value="1"/>
</dbReference>
<name>A0A1H4IEK9_9PSEU</name>
<keyword evidence="4" id="KW-1185">Reference proteome</keyword>
<dbReference type="InterPro" id="IPR011059">
    <property type="entry name" value="Metal-dep_hydrolase_composite"/>
</dbReference>
<dbReference type="InterPro" id="IPR050287">
    <property type="entry name" value="MTA/SAH_deaminase"/>
</dbReference>
<feature type="domain" description="Amidohydrolase-related" evidence="2">
    <location>
        <begin position="72"/>
        <end position="427"/>
    </location>
</feature>
<dbReference type="AlphaFoldDB" id="A0A1H4IEK9"/>
<dbReference type="InterPro" id="IPR006680">
    <property type="entry name" value="Amidohydro-rel"/>
</dbReference>
<dbReference type="InterPro" id="IPR032466">
    <property type="entry name" value="Metal_Hydrolase"/>
</dbReference>
<evidence type="ECO:0000313" key="3">
    <source>
        <dbReference type="EMBL" id="SEB32363.1"/>
    </source>
</evidence>
<gene>
    <name evidence="3" type="ORF">SAMN04489727_0476</name>
</gene>